<evidence type="ECO:0000313" key="1">
    <source>
        <dbReference type="EMBL" id="KAA5173723.1"/>
    </source>
</evidence>
<dbReference type="PANTHER" id="PTHR32481">
    <property type="entry name" value="AMINOPEPTIDASE"/>
    <property type="match status" value="1"/>
</dbReference>
<dbReference type="SUPFAM" id="SSF53187">
    <property type="entry name" value="Zn-dependent exopeptidases"/>
    <property type="match status" value="1"/>
</dbReference>
<comment type="caution">
    <text evidence="1">The sequence shown here is derived from an EMBL/GenBank/DDBJ whole genome shotgun (WGS) entry which is preliminary data.</text>
</comment>
<evidence type="ECO:0000313" key="2">
    <source>
        <dbReference type="Proteomes" id="UP000436803"/>
    </source>
</evidence>
<organism evidence="1 2">
    <name type="scientific">Bacteroides fragilis</name>
    <dbReference type="NCBI Taxonomy" id="817"/>
    <lineage>
        <taxon>Bacteria</taxon>
        <taxon>Pseudomonadati</taxon>
        <taxon>Bacteroidota</taxon>
        <taxon>Bacteroidia</taxon>
        <taxon>Bacteroidales</taxon>
        <taxon>Bacteroidaceae</taxon>
        <taxon>Bacteroides</taxon>
    </lineage>
</organism>
<sequence length="383" mass="44380">MELLKELYGISAQTHQEQNMIAFVSQKLTDLGVTFTIDKACNIYATKGKAATFPCIAAHLDEVHQAREKGYEVLFVKDEFIIGFNSGKREFNGIGADDKNGIWVCLKCLEKYDNLKCVFFVGEEQGCIGSRQADMRFFDDCRFVLQCDRKGNSDFINRIYGESLCSSQFLKDANLKKHGYKEENGMQTDVRTLRDRGLEISCANISCGYYYPHTPHEMTNIEDLKNCRKLVEHIIENCREVYTYKEERPQWPNRSWDFLSDNFPSSRSQMQTRYTKQPTQKKKTNAPTAFRKAVEAYKNECAEAKKRMTRFFSMNPDGKLSVFEVIYADFFPHLKKDSFDNIYKDVMKEITSCRKERKAHPLYGTKLSARKQTIVESVNELAK</sequence>
<gene>
    <name evidence="1" type="ORF">F2Z29_10990</name>
</gene>
<dbReference type="PANTHER" id="PTHR32481:SF7">
    <property type="entry name" value="AMINOPEPTIDASE YHFE-RELATED"/>
    <property type="match status" value="1"/>
</dbReference>
<dbReference type="AlphaFoldDB" id="A0A642L398"/>
<dbReference type="Proteomes" id="UP000436803">
    <property type="component" value="Unassembled WGS sequence"/>
</dbReference>
<dbReference type="InterPro" id="IPR051464">
    <property type="entry name" value="Peptidase_M42_aminopept"/>
</dbReference>
<reference evidence="1 2" key="1">
    <citation type="journal article" date="2019" name="Nat. Med.">
        <title>A library of human gut bacterial isolates paired with longitudinal multiomics data enables mechanistic microbiome research.</title>
        <authorList>
            <person name="Poyet M."/>
            <person name="Groussin M."/>
            <person name="Gibbons S.M."/>
            <person name="Avila-Pacheco J."/>
            <person name="Jiang X."/>
            <person name="Kearney S.M."/>
            <person name="Perrotta A.R."/>
            <person name="Berdy B."/>
            <person name="Zhao S."/>
            <person name="Lieberman T.D."/>
            <person name="Swanson P.K."/>
            <person name="Smith M."/>
            <person name="Roesemann S."/>
            <person name="Alexander J.E."/>
            <person name="Rich S.A."/>
            <person name="Livny J."/>
            <person name="Vlamakis H."/>
            <person name="Clish C."/>
            <person name="Bullock K."/>
            <person name="Deik A."/>
            <person name="Scott J."/>
            <person name="Pierce K.A."/>
            <person name="Xavier R.J."/>
            <person name="Alm E.J."/>
        </authorList>
    </citation>
    <scope>NUCLEOTIDE SEQUENCE [LARGE SCALE GENOMIC DNA]</scope>
    <source>
        <strain evidence="1 2">BIOML-A7</strain>
    </source>
</reference>
<dbReference type="Gene3D" id="3.40.630.10">
    <property type="entry name" value="Zn peptidases"/>
    <property type="match status" value="1"/>
</dbReference>
<dbReference type="EMBL" id="VWAW01000008">
    <property type="protein sequence ID" value="KAA5173723.1"/>
    <property type="molecule type" value="Genomic_DNA"/>
</dbReference>
<protein>
    <submittedName>
        <fullName evidence="1">Uncharacterized protein</fullName>
    </submittedName>
</protein>
<accession>A0A642L398</accession>
<proteinExistence type="predicted"/>
<name>A0A642L398_BACFG</name>